<comment type="similarity">
    <text evidence="1">Belongs to the BlaI transcriptional regulatory family.</text>
</comment>
<evidence type="ECO:0000313" key="6">
    <source>
        <dbReference type="Proteomes" id="UP000824239"/>
    </source>
</evidence>
<keyword evidence="3" id="KW-0238">DNA-binding</keyword>
<dbReference type="InterPro" id="IPR036390">
    <property type="entry name" value="WH_DNA-bd_sf"/>
</dbReference>
<dbReference type="Gene3D" id="1.10.10.10">
    <property type="entry name" value="Winged helix-like DNA-binding domain superfamily/Winged helix DNA-binding domain"/>
    <property type="match status" value="1"/>
</dbReference>
<dbReference type="GO" id="GO:0045892">
    <property type="term" value="P:negative regulation of DNA-templated transcription"/>
    <property type="evidence" value="ECO:0007669"/>
    <property type="project" value="InterPro"/>
</dbReference>
<sequence length="122" mass="13811">MPTMGPLESRFADLIWSREPLQSRALVALAETELHWKPTTSYTVLKRLCDRGIFQNQGGTVTSLLSRADFYAMKSEQFVEETFDGSLPAFLTAFTRRKKLSDREIAQLQALIDQMGRDGHGD</sequence>
<evidence type="ECO:0000256" key="3">
    <source>
        <dbReference type="ARBA" id="ARBA00023125"/>
    </source>
</evidence>
<dbReference type="GO" id="GO:0003677">
    <property type="term" value="F:DNA binding"/>
    <property type="evidence" value="ECO:0007669"/>
    <property type="project" value="UniProtKB-KW"/>
</dbReference>
<dbReference type="AlphaFoldDB" id="A0A9D1IX38"/>
<evidence type="ECO:0000256" key="4">
    <source>
        <dbReference type="ARBA" id="ARBA00023163"/>
    </source>
</evidence>
<reference evidence="5" key="2">
    <citation type="journal article" date="2021" name="PeerJ">
        <title>Extensive microbial diversity within the chicken gut microbiome revealed by metagenomics and culture.</title>
        <authorList>
            <person name="Gilroy R."/>
            <person name="Ravi A."/>
            <person name="Getino M."/>
            <person name="Pursley I."/>
            <person name="Horton D.L."/>
            <person name="Alikhan N.F."/>
            <person name="Baker D."/>
            <person name="Gharbi K."/>
            <person name="Hall N."/>
            <person name="Watson M."/>
            <person name="Adriaenssens E.M."/>
            <person name="Foster-Nyarko E."/>
            <person name="Jarju S."/>
            <person name="Secka A."/>
            <person name="Antonio M."/>
            <person name="Oren A."/>
            <person name="Chaudhuri R.R."/>
            <person name="La Ragione R."/>
            <person name="Hildebrand F."/>
            <person name="Pallen M.J."/>
        </authorList>
    </citation>
    <scope>NUCLEOTIDE SEQUENCE</scope>
    <source>
        <strain evidence="5">ChiBcec15-4380</strain>
    </source>
</reference>
<keyword evidence="4" id="KW-0804">Transcription</keyword>
<reference evidence="5" key="1">
    <citation type="submission" date="2020-10" db="EMBL/GenBank/DDBJ databases">
        <authorList>
            <person name="Gilroy R."/>
        </authorList>
    </citation>
    <scope>NUCLEOTIDE SEQUENCE</scope>
    <source>
        <strain evidence="5">ChiBcec15-4380</strain>
    </source>
</reference>
<proteinExistence type="inferred from homology"/>
<dbReference type="Pfam" id="PF03965">
    <property type="entry name" value="Penicillinase_R"/>
    <property type="match status" value="1"/>
</dbReference>
<evidence type="ECO:0000256" key="2">
    <source>
        <dbReference type="ARBA" id="ARBA00023015"/>
    </source>
</evidence>
<evidence type="ECO:0000256" key="1">
    <source>
        <dbReference type="ARBA" id="ARBA00011046"/>
    </source>
</evidence>
<name>A0A9D1IX38_9FIRM</name>
<dbReference type="Proteomes" id="UP000824239">
    <property type="component" value="Unassembled WGS sequence"/>
</dbReference>
<dbReference type="Gene3D" id="1.10.4040.10">
    <property type="entry name" value="Penicillinase repressor domain"/>
    <property type="match status" value="1"/>
</dbReference>
<organism evidence="5 6">
    <name type="scientific">Candidatus Avoscillospira avicola</name>
    <dbReference type="NCBI Taxonomy" id="2840706"/>
    <lineage>
        <taxon>Bacteria</taxon>
        <taxon>Bacillati</taxon>
        <taxon>Bacillota</taxon>
        <taxon>Clostridia</taxon>
        <taxon>Eubacteriales</taxon>
        <taxon>Oscillospiraceae</taxon>
        <taxon>Oscillospiraceae incertae sedis</taxon>
        <taxon>Candidatus Avoscillospira</taxon>
    </lineage>
</organism>
<keyword evidence="2" id="KW-0805">Transcription regulation</keyword>
<protein>
    <submittedName>
        <fullName evidence="5">BlaI/MecI/CopY family transcriptional regulator</fullName>
    </submittedName>
</protein>
<dbReference type="InterPro" id="IPR005650">
    <property type="entry name" value="BlaI_family"/>
</dbReference>
<accession>A0A9D1IX38</accession>
<dbReference type="EMBL" id="DVHE01000039">
    <property type="protein sequence ID" value="HIR50559.1"/>
    <property type="molecule type" value="Genomic_DNA"/>
</dbReference>
<gene>
    <name evidence="5" type="ORF">IAA53_04625</name>
</gene>
<dbReference type="InterPro" id="IPR036388">
    <property type="entry name" value="WH-like_DNA-bd_sf"/>
</dbReference>
<dbReference type="SUPFAM" id="SSF46785">
    <property type="entry name" value="Winged helix' DNA-binding domain"/>
    <property type="match status" value="1"/>
</dbReference>
<comment type="caution">
    <text evidence="5">The sequence shown here is derived from an EMBL/GenBank/DDBJ whole genome shotgun (WGS) entry which is preliminary data.</text>
</comment>
<evidence type="ECO:0000313" key="5">
    <source>
        <dbReference type="EMBL" id="HIR50559.1"/>
    </source>
</evidence>